<keyword evidence="3" id="KW-1185">Reference proteome</keyword>
<gene>
    <name evidence="2" type="ORF">SKAU_G00292590</name>
</gene>
<feature type="compositionally biased region" description="Basic and acidic residues" evidence="1">
    <location>
        <begin position="73"/>
        <end position="84"/>
    </location>
</feature>
<accession>A0A9Q1EU18</accession>
<dbReference type="AlphaFoldDB" id="A0A9Q1EU18"/>
<dbReference type="EMBL" id="JAINUF010000012">
    <property type="protein sequence ID" value="KAJ8345066.1"/>
    <property type="molecule type" value="Genomic_DNA"/>
</dbReference>
<reference evidence="2" key="1">
    <citation type="journal article" date="2023" name="Science">
        <title>Genome structures resolve the early diversification of teleost fishes.</title>
        <authorList>
            <person name="Parey E."/>
            <person name="Louis A."/>
            <person name="Montfort J."/>
            <person name="Bouchez O."/>
            <person name="Roques C."/>
            <person name="Iampietro C."/>
            <person name="Lluch J."/>
            <person name="Castinel A."/>
            <person name="Donnadieu C."/>
            <person name="Desvignes T."/>
            <person name="Floi Bucao C."/>
            <person name="Jouanno E."/>
            <person name="Wen M."/>
            <person name="Mejri S."/>
            <person name="Dirks R."/>
            <person name="Jansen H."/>
            <person name="Henkel C."/>
            <person name="Chen W.J."/>
            <person name="Zahm M."/>
            <person name="Cabau C."/>
            <person name="Klopp C."/>
            <person name="Thompson A.W."/>
            <person name="Robinson-Rechavi M."/>
            <person name="Braasch I."/>
            <person name="Lecointre G."/>
            <person name="Bobe J."/>
            <person name="Postlethwait J.H."/>
            <person name="Berthelot C."/>
            <person name="Roest Crollius H."/>
            <person name="Guiguen Y."/>
        </authorList>
    </citation>
    <scope>NUCLEOTIDE SEQUENCE</scope>
    <source>
        <strain evidence="2">WJC10195</strain>
    </source>
</reference>
<dbReference type="Proteomes" id="UP001152622">
    <property type="component" value="Chromosome 12"/>
</dbReference>
<evidence type="ECO:0000256" key="1">
    <source>
        <dbReference type="SAM" id="MobiDB-lite"/>
    </source>
</evidence>
<feature type="region of interest" description="Disordered" evidence="1">
    <location>
        <begin position="73"/>
        <end position="92"/>
    </location>
</feature>
<evidence type="ECO:0000313" key="2">
    <source>
        <dbReference type="EMBL" id="KAJ8345066.1"/>
    </source>
</evidence>
<protein>
    <submittedName>
        <fullName evidence="2">Uncharacterized protein</fullName>
    </submittedName>
</protein>
<name>A0A9Q1EU18_SYNKA</name>
<sequence>MFALSAGVSAERAERDCDAYTARDAFLSQRVNGAVRLSPIPAVKRATWVTHGAGTLKGAPRFALSERVHGGAARFDGRPTETDQKGLFVSDPITVTEAHPLQRSWDTQH</sequence>
<comment type="caution">
    <text evidence="2">The sequence shown here is derived from an EMBL/GenBank/DDBJ whole genome shotgun (WGS) entry which is preliminary data.</text>
</comment>
<evidence type="ECO:0000313" key="3">
    <source>
        <dbReference type="Proteomes" id="UP001152622"/>
    </source>
</evidence>
<proteinExistence type="predicted"/>
<organism evidence="2 3">
    <name type="scientific">Synaphobranchus kaupii</name>
    <name type="common">Kaup's arrowtooth eel</name>
    <dbReference type="NCBI Taxonomy" id="118154"/>
    <lineage>
        <taxon>Eukaryota</taxon>
        <taxon>Metazoa</taxon>
        <taxon>Chordata</taxon>
        <taxon>Craniata</taxon>
        <taxon>Vertebrata</taxon>
        <taxon>Euteleostomi</taxon>
        <taxon>Actinopterygii</taxon>
        <taxon>Neopterygii</taxon>
        <taxon>Teleostei</taxon>
        <taxon>Anguilliformes</taxon>
        <taxon>Synaphobranchidae</taxon>
        <taxon>Synaphobranchus</taxon>
    </lineage>
</organism>